<keyword evidence="4" id="KW-0346">Stress response</keyword>
<dbReference type="PRINTS" id="PR00056">
    <property type="entry name" value="HSFDOMAIN"/>
</dbReference>
<evidence type="ECO:0000256" key="7">
    <source>
        <dbReference type="ARBA" id="ARBA00023163"/>
    </source>
</evidence>
<accession>A0A553QNH9</accession>
<evidence type="ECO:0000259" key="10">
    <source>
        <dbReference type="SMART" id="SM00415"/>
    </source>
</evidence>
<keyword evidence="8" id="KW-0539">Nucleus</keyword>
<dbReference type="SUPFAM" id="SSF46785">
    <property type="entry name" value="Winged helix' DNA-binding domain"/>
    <property type="match status" value="1"/>
</dbReference>
<evidence type="ECO:0000256" key="2">
    <source>
        <dbReference type="ARBA" id="ARBA00006403"/>
    </source>
</evidence>
<dbReference type="SMART" id="SM00415">
    <property type="entry name" value="HSF"/>
    <property type="match status" value="1"/>
</dbReference>
<dbReference type="PANTHER" id="PTHR10015">
    <property type="entry name" value="HEAT SHOCK TRANSCRIPTION FACTOR"/>
    <property type="match status" value="1"/>
</dbReference>
<reference evidence="11 12" key="1">
    <citation type="journal article" date="2019" name="Sci. Data">
        <title>Hybrid genome assembly and annotation of Danionella translucida.</title>
        <authorList>
            <person name="Kadobianskyi M."/>
            <person name="Schulze L."/>
            <person name="Schuelke M."/>
            <person name="Judkewitz B."/>
        </authorList>
    </citation>
    <scope>NUCLEOTIDE SEQUENCE [LARGE SCALE GENOMIC DNA]</scope>
    <source>
        <strain evidence="11 12">Bolton</strain>
    </source>
</reference>
<dbReference type="AlphaFoldDB" id="A0A553QNH9"/>
<keyword evidence="7" id="KW-0804">Transcription</keyword>
<evidence type="ECO:0000256" key="4">
    <source>
        <dbReference type="ARBA" id="ARBA00023016"/>
    </source>
</evidence>
<organism evidence="11 12">
    <name type="scientific">Danionella cerebrum</name>
    <dbReference type="NCBI Taxonomy" id="2873325"/>
    <lineage>
        <taxon>Eukaryota</taxon>
        <taxon>Metazoa</taxon>
        <taxon>Chordata</taxon>
        <taxon>Craniata</taxon>
        <taxon>Vertebrata</taxon>
        <taxon>Euteleostomi</taxon>
        <taxon>Actinopterygii</taxon>
        <taxon>Neopterygii</taxon>
        <taxon>Teleostei</taxon>
        <taxon>Ostariophysi</taxon>
        <taxon>Cypriniformes</taxon>
        <taxon>Danionidae</taxon>
        <taxon>Danioninae</taxon>
        <taxon>Danionella</taxon>
    </lineage>
</organism>
<dbReference type="OrthoDB" id="60033at2759"/>
<keyword evidence="3" id="KW-0805">Transcription regulation</keyword>
<comment type="subcellular location">
    <subcellularLocation>
        <location evidence="1">Nucleus</location>
    </subcellularLocation>
</comment>
<dbReference type="EMBL" id="SRMA01025759">
    <property type="protein sequence ID" value="TRY91278.1"/>
    <property type="molecule type" value="Genomic_DNA"/>
</dbReference>
<keyword evidence="6" id="KW-0010">Activator</keyword>
<dbReference type="InterPro" id="IPR036390">
    <property type="entry name" value="WH_DNA-bd_sf"/>
</dbReference>
<keyword evidence="5" id="KW-0238">DNA-binding</keyword>
<evidence type="ECO:0000313" key="12">
    <source>
        <dbReference type="Proteomes" id="UP000316079"/>
    </source>
</evidence>
<evidence type="ECO:0000313" key="11">
    <source>
        <dbReference type="EMBL" id="TRY91278.1"/>
    </source>
</evidence>
<dbReference type="FunFam" id="1.10.10.10:FF:000027">
    <property type="entry name" value="Heat shock transcription factor 1"/>
    <property type="match status" value="1"/>
</dbReference>
<dbReference type="PANTHER" id="PTHR10015:SF274">
    <property type="entry name" value="HEAT SHOCK FACTOR PROTEIN 1"/>
    <property type="match status" value="1"/>
</dbReference>
<feature type="domain" description="HSF-type DNA-binding" evidence="10">
    <location>
        <begin position="15"/>
        <end position="103"/>
    </location>
</feature>
<evidence type="ECO:0000256" key="9">
    <source>
        <dbReference type="RuleBase" id="RU004020"/>
    </source>
</evidence>
<dbReference type="Proteomes" id="UP000316079">
    <property type="component" value="Unassembled WGS sequence"/>
</dbReference>
<dbReference type="Pfam" id="PF06546">
    <property type="entry name" value="Vert_HS_TF"/>
    <property type="match status" value="1"/>
</dbReference>
<dbReference type="GO" id="GO:0005634">
    <property type="term" value="C:nucleus"/>
    <property type="evidence" value="ECO:0007669"/>
    <property type="project" value="UniProtKB-SubCell"/>
</dbReference>
<dbReference type="Gene3D" id="1.10.10.10">
    <property type="entry name" value="Winged helix-like DNA-binding domain superfamily/Winged helix DNA-binding domain"/>
    <property type="match status" value="1"/>
</dbReference>
<protein>
    <recommendedName>
        <fullName evidence="10">HSF-type DNA-binding domain-containing protein</fullName>
    </recommendedName>
</protein>
<dbReference type="GO" id="GO:0003700">
    <property type="term" value="F:DNA-binding transcription factor activity"/>
    <property type="evidence" value="ECO:0007669"/>
    <property type="project" value="InterPro"/>
</dbReference>
<comment type="similarity">
    <text evidence="2 9">Belongs to the HSF family.</text>
</comment>
<evidence type="ECO:0000256" key="8">
    <source>
        <dbReference type="ARBA" id="ARBA00023242"/>
    </source>
</evidence>
<dbReference type="InterPro" id="IPR000232">
    <property type="entry name" value="HSF_DNA-bd"/>
</dbReference>
<sequence length="538" mass="58741">MEYHSVGPGGVMGNNVPAFLTKLWTLVEDPETDPLICWSPNGSSFHVFDQGRFSKEVLPKFFKHNNMASFVRQLNMSHSGSPSPLQTLTAPRKDASVSNIKQEEFKLSTDDVSKMITDVQLMKGKQENMDSKISTLKQYVPMCCLTSSFSGAVTLIQFLVTLARTNRVLGVKRKMQLIFPLSVRRPLMLNDGSSPHSLPKYSRQYSLESAAAAGSSVFSSESPVKTGPIISDITELSASSPVSADEWIEDRTSPLVHIKEEPSSPVHSPEVEEVCPVEVEVGSDVPADTPLSPTAFINSILQESEPINAQNPASEQKCLSVACLDNYPQMSEISRLSSGVSTSSLHLRPHPGSAIYSRPSVPRTPDAVLDHTHAHTHTHTSLAAPHPFCSWEEQCQDVVDVTELSDHLESIDSGLENLQQILNAQSINFDSSPLFDIFTSSVADVDLDCLASIQELLSPDPVKEAESNVDAHDSGKQLVQYMSQPLILPDPVVETSGTDLPVLLELEDEAYFGSETAEDPTISLLNFQSSALEEPKRA</sequence>
<evidence type="ECO:0000256" key="5">
    <source>
        <dbReference type="ARBA" id="ARBA00023125"/>
    </source>
</evidence>
<evidence type="ECO:0000256" key="6">
    <source>
        <dbReference type="ARBA" id="ARBA00023159"/>
    </source>
</evidence>
<dbReference type="Pfam" id="PF00447">
    <property type="entry name" value="HSF_DNA-bind"/>
    <property type="match status" value="1"/>
</dbReference>
<keyword evidence="12" id="KW-1185">Reference proteome</keyword>
<name>A0A553QNH9_9TELE</name>
<dbReference type="STRING" id="623744.A0A553QNH9"/>
<dbReference type="InterPro" id="IPR010542">
    <property type="entry name" value="Vert_HSTF_C"/>
</dbReference>
<gene>
    <name evidence="11" type="ORF">DNTS_035675</name>
</gene>
<proteinExistence type="inferred from homology"/>
<dbReference type="InterPro" id="IPR036388">
    <property type="entry name" value="WH-like_DNA-bd_sf"/>
</dbReference>
<dbReference type="GO" id="GO:0043565">
    <property type="term" value="F:sequence-specific DNA binding"/>
    <property type="evidence" value="ECO:0007669"/>
    <property type="project" value="InterPro"/>
</dbReference>
<evidence type="ECO:0000256" key="3">
    <source>
        <dbReference type="ARBA" id="ARBA00023015"/>
    </source>
</evidence>
<comment type="caution">
    <text evidence="11">The sequence shown here is derived from an EMBL/GenBank/DDBJ whole genome shotgun (WGS) entry which is preliminary data.</text>
</comment>
<evidence type="ECO:0000256" key="1">
    <source>
        <dbReference type="ARBA" id="ARBA00004123"/>
    </source>
</evidence>